<feature type="transmembrane region" description="Helical" evidence="2">
    <location>
        <begin position="282"/>
        <end position="299"/>
    </location>
</feature>
<keyword evidence="2" id="KW-0472">Membrane</keyword>
<feature type="transmembrane region" description="Helical" evidence="2">
    <location>
        <begin position="7"/>
        <end position="25"/>
    </location>
</feature>
<evidence type="ECO:0000313" key="3">
    <source>
        <dbReference type="EMBL" id="PJA20814.1"/>
    </source>
</evidence>
<organism evidence="3 4">
    <name type="scientific">Candidatus Berkelbacteria bacterium CG_4_10_14_0_2_um_filter_35_9_33_12</name>
    <dbReference type="NCBI Taxonomy" id="1974499"/>
    <lineage>
        <taxon>Bacteria</taxon>
        <taxon>Candidatus Berkelbacteria</taxon>
    </lineage>
</organism>
<proteinExistence type="predicted"/>
<feature type="transmembrane region" description="Helical" evidence="2">
    <location>
        <begin position="231"/>
        <end position="252"/>
    </location>
</feature>
<reference evidence="4" key="1">
    <citation type="submission" date="2017-09" db="EMBL/GenBank/DDBJ databases">
        <title>Depth-based differentiation of microbial function through sediment-hosted aquifers and enrichment of novel symbionts in the deep terrestrial subsurface.</title>
        <authorList>
            <person name="Probst A.J."/>
            <person name="Ladd B."/>
            <person name="Jarett J.K."/>
            <person name="Geller-Mcgrath D.E."/>
            <person name="Sieber C.M.K."/>
            <person name="Emerson J.B."/>
            <person name="Anantharaman K."/>
            <person name="Thomas B.C."/>
            <person name="Malmstrom R."/>
            <person name="Stieglmeier M."/>
            <person name="Klingl A."/>
            <person name="Woyke T."/>
            <person name="Ryan C.M."/>
            <person name="Banfield J.F."/>
        </authorList>
    </citation>
    <scope>NUCLEOTIDE SEQUENCE [LARGE SCALE GENOMIC DNA]</scope>
</reference>
<feature type="transmembrane region" description="Helical" evidence="2">
    <location>
        <begin position="487"/>
        <end position="505"/>
    </location>
</feature>
<feature type="transmembrane region" description="Helical" evidence="2">
    <location>
        <begin position="95"/>
        <end position="115"/>
    </location>
</feature>
<accession>A0A2M7W4U2</accession>
<feature type="transmembrane region" description="Helical" evidence="2">
    <location>
        <begin position="31"/>
        <end position="51"/>
    </location>
</feature>
<dbReference type="AlphaFoldDB" id="A0A2M7W4U2"/>
<feature type="transmembrane region" description="Helical" evidence="2">
    <location>
        <begin position="258"/>
        <end position="275"/>
    </location>
</feature>
<evidence type="ECO:0000256" key="2">
    <source>
        <dbReference type="SAM" id="Phobius"/>
    </source>
</evidence>
<evidence type="ECO:0008006" key="5">
    <source>
        <dbReference type="Google" id="ProtNLM"/>
    </source>
</evidence>
<dbReference type="Proteomes" id="UP000230137">
    <property type="component" value="Unassembled WGS sequence"/>
</dbReference>
<feature type="transmembrane region" description="Helical" evidence="2">
    <location>
        <begin position="428"/>
        <end position="449"/>
    </location>
</feature>
<keyword evidence="2" id="KW-1133">Transmembrane helix</keyword>
<gene>
    <name evidence="3" type="ORF">COX60_00545</name>
</gene>
<feature type="transmembrane region" description="Helical" evidence="2">
    <location>
        <begin position="305"/>
        <end position="321"/>
    </location>
</feature>
<evidence type="ECO:0000313" key="4">
    <source>
        <dbReference type="Proteomes" id="UP000230137"/>
    </source>
</evidence>
<protein>
    <recommendedName>
        <fullName evidence="5">Glycosyltransferase RgtA/B/C/D-like domain-containing protein</fullName>
    </recommendedName>
</protein>
<feature type="transmembrane region" description="Helical" evidence="2">
    <location>
        <begin position="203"/>
        <end position="224"/>
    </location>
</feature>
<dbReference type="EMBL" id="PFQF01000013">
    <property type="protein sequence ID" value="PJA20814.1"/>
    <property type="molecule type" value="Genomic_DNA"/>
</dbReference>
<keyword evidence="2" id="KW-0812">Transmembrane</keyword>
<feature type="transmembrane region" description="Helical" evidence="2">
    <location>
        <begin position="328"/>
        <end position="347"/>
    </location>
</feature>
<feature type="transmembrane region" description="Helical" evidence="2">
    <location>
        <begin position="63"/>
        <end position="83"/>
    </location>
</feature>
<feature type="transmembrane region" description="Helical" evidence="2">
    <location>
        <begin position="461"/>
        <end position="480"/>
    </location>
</feature>
<keyword evidence="1" id="KW-0175">Coiled coil</keyword>
<feature type="transmembrane region" description="Helical" evidence="2">
    <location>
        <begin position="396"/>
        <end position="416"/>
    </location>
</feature>
<feature type="coiled-coil region" evidence="1">
    <location>
        <begin position="586"/>
        <end position="613"/>
    </location>
</feature>
<evidence type="ECO:0000256" key="1">
    <source>
        <dbReference type="SAM" id="Coils"/>
    </source>
</evidence>
<feature type="transmembrane region" description="Helical" evidence="2">
    <location>
        <begin position="135"/>
        <end position="156"/>
    </location>
</feature>
<comment type="caution">
    <text evidence="3">The sequence shown here is derived from an EMBL/GenBank/DDBJ whole genome shotgun (WGS) entry which is preliminary data.</text>
</comment>
<sequence length="699" mass="82017">MKVINKYIYANFALLILFSFAILLGQYHFNYLSYFLGLVVFFLPGINLALAIEQISYQKISKIFLLLSGIFFTFTLIPIFTYFYVTLKNGVLEPITIQVIILILWLASFLLFLLLQKWKKIPPTDILILPKDKIFYYILIFFLLATTIHFFLYPFIPEADPYTYLLQADQIATSHFINTSGSRPIFSVLIYIINSITYIDNYWIFKIILPLLNFTTILIFYYLSRNIKSNILRIVSSLAPLYLPVFYLEMLIPRPQTIFLILLPIALFVSTEIIKSTAKQDNIGYIYWLILFVALSAISIKIHEFFIFILIITLYASFSYLKKYLLKYPAESLMIFLIIILGAYPWLNNFGVIQSLRYFISPFVKILQNPKINLWFIDNYTNVDGNKMGWLGYTWILYYIYNIGIYIPCFFFVCAVTKKYRLITKSKLTKYSSIYILSCLLFFSIAEIFPRLGIAYLPDRAWLFASLSFIFFIPFTINTFEKYLRNNLIFLFIMSAIISLLLGWITTYAKQGWTTKNEFDAMKFIKNNTAPDSLIISQASNGPGISYYAKRKFIMPENEFTHTANYSDTENVIKKNNISYMSESLISEKEQIVQKLQENLDKIAKGSEKKKDNLANIMASQSKRVEEINSKLYEIEQSIILGKNPPPVYFLYSYDKFKTIYTMRSWWQEFNFNDLNVKKFNATYKTIYNQNGVYIWKLN</sequence>
<name>A0A2M7W4U2_9BACT</name>